<comment type="caution">
    <text evidence="8">The sequence shown here is derived from an EMBL/GenBank/DDBJ whole genome shotgun (WGS) entry which is preliminary data.</text>
</comment>
<evidence type="ECO:0000256" key="4">
    <source>
        <dbReference type="ARBA" id="ARBA00023136"/>
    </source>
</evidence>
<dbReference type="Proteomes" id="UP001630969">
    <property type="component" value="Unassembled WGS sequence"/>
</dbReference>
<keyword evidence="4 6" id="KW-0472">Membrane</keyword>
<feature type="transmembrane region" description="Helical" evidence="6">
    <location>
        <begin position="7"/>
        <end position="27"/>
    </location>
</feature>
<sequence>MIWLKRLFLWLMGLIFLLLIGISLLGFTHQGNKWIWQQARAALPALKGELVSGQLGYGWTLEGVGWQDELVDARVERAVLDWDLGKLLQGQLWIRSLTLTHPVVKVVESAPSDEPPGEPFVWRPLPLRIQIDALKVSALDVDVPGLKLALKDLDIGARLDRQGLTVRGPVLDGVAITLADAPPPAPGEQVAAKGAAPEPASDSTTLVASSPQGDIAIELPKISLPFPLRLEGLLLTDFSYRQGELKEAIDKLQLSVSGEGERIEIEQFFLRHAMADLDLKGQISLQDDYPLDLTLTAKARKALLDNQLKGEQATLTLGGSVGKLALALNAKGPVAATLKGTLQALDPDLPFDVKLNWPGLKWPLHKPAEDEPSYQLKKGSLTAKGALSGYQFALNTSGQGTDVPPFKLALKGKGNLEQLSNIDLLLNALQGELKLDGKLAWRKGVQWQGVTSFKGIDPAELVPEIKGSLAGRVESEFALGDDGHWQLKVPALKVDGKINKYPLAITGQLSGDDAMNWQIPAFALQTGPNQLQARGKLSQALWQLDARLAAPDLSGIYPGLRGDLRGTLALGGNQQVPRISAALSSNRLFFEGTDLKEIALNGNAVIGEVPSGKLALTVATLTQGSTLLKALKLDLDGDLSRHQLSFDSKGDPLAARLRLNGGVQQTHWRGALTELNIRTPMKRWQLKAPWNLDLDLDKQRLAMSDLCLGSQQASLCVKGSQVSAAQGELAFALTEFDLKRLRPWLPDNFKWQAVLSADGRASWKGDQPRVHATLRTTPGTFVADAVKTSYQQLAVGFDLEPRQANLRLDFVSADIGTIDTDLVILDPSGRGALSGQLKFNGLKLSPFAPLIPEVRSLQGVISADARFDGTLKTPLLFGQLNLVEGEVQTHTDMVTLKQLKTRLKIEGNRAELDGSMLVGKGPLALGGWLSWAKAPIEGSLTIQGKDLEAQYPGMGRVRVTPDLAISLGEQTRVTGKITIPWARILVKNLPESAVARSDDVTIIYDELAPPVEPTALPLEMKVAVVLGDDIRLEAMGLKTRVTGGINLNQEPEKPLSGNGQLELKEGRFKAYGQNLIIKEGRIIFSGPLDKPYLNIETYRDPDTIEDNVTVGVRVTGPAAKPKIAVYSEPQMPQSEQLSYLLRGKGLQTGGEDGGFNGLLVAGAVGQVGGVVSDIGESLGMSDVSLDTEGSGDDTQVTLSAYLLPGLQFQYGVGVFSPIAEFKLRYEVLPRLYLQAMSGVAQAVDIFYRFTL</sequence>
<keyword evidence="2 6" id="KW-0812">Transmembrane</keyword>
<evidence type="ECO:0000256" key="3">
    <source>
        <dbReference type="ARBA" id="ARBA00022989"/>
    </source>
</evidence>
<dbReference type="InterPro" id="IPR007452">
    <property type="entry name" value="TamB_C"/>
</dbReference>
<dbReference type="EMBL" id="JBGXBU010000001">
    <property type="protein sequence ID" value="MFM4892009.1"/>
    <property type="molecule type" value="Genomic_DNA"/>
</dbReference>
<accession>A0ABW9GLI4</accession>
<keyword evidence="3 6" id="KW-1133">Transmembrane helix</keyword>
<evidence type="ECO:0000256" key="6">
    <source>
        <dbReference type="SAM" id="Phobius"/>
    </source>
</evidence>
<evidence type="ECO:0000256" key="1">
    <source>
        <dbReference type="ARBA" id="ARBA00004167"/>
    </source>
</evidence>
<evidence type="ECO:0000313" key="8">
    <source>
        <dbReference type="EMBL" id="MFM4892009.1"/>
    </source>
</evidence>
<evidence type="ECO:0000256" key="2">
    <source>
        <dbReference type="ARBA" id="ARBA00022692"/>
    </source>
</evidence>
<dbReference type="PANTHER" id="PTHR36985">
    <property type="entry name" value="TRANSLOCATION AND ASSEMBLY MODULE SUBUNIT TAMB"/>
    <property type="match status" value="1"/>
</dbReference>
<feature type="domain" description="Translocation and assembly module TamB C-terminal" evidence="7">
    <location>
        <begin position="918"/>
        <end position="1249"/>
    </location>
</feature>
<dbReference type="Pfam" id="PF04357">
    <property type="entry name" value="TamB"/>
    <property type="match status" value="1"/>
</dbReference>
<protein>
    <submittedName>
        <fullName evidence="8">Translocation/assembly module TamB domain-containing protein</fullName>
    </submittedName>
</protein>
<name>A0ABW9GLI4_9GAMM</name>
<dbReference type="PANTHER" id="PTHR36985:SF1">
    <property type="entry name" value="TRANSLOCATION AND ASSEMBLY MODULE SUBUNIT TAMB"/>
    <property type="match status" value="1"/>
</dbReference>
<keyword evidence="9" id="KW-1185">Reference proteome</keyword>
<organism evidence="8 9">
    <name type="scientific">Aeromonas bivalvium</name>
    <dbReference type="NCBI Taxonomy" id="440079"/>
    <lineage>
        <taxon>Bacteria</taxon>
        <taxon>Pseudomonadati</taxon>
        <taxon>Pseudomonadota</taxon>
        <taxon>Gammaproteobacteria</taxon>
        <taxon>Aeromonadales</taxon>
        <taxon>Aeromonadaceae</taxon>
        <taxon>Aeromonas</taxon>
    </lineage>
</organism>
<reference evidence="8 9" key="1">
    <citation type="submission" date="2024-09" db="EMBL/GenBank/DDBJ databases">
        <title>Aeromonas strains Genome sequencing and assembly.</title>
        <authorList>
            <person name="Hu X."/>
            <person name="Tang B."/>
        </authorList>
    </citation>
    <scope>NUCLEOTIDE SEQUENCE [LARGE SCALE GENOMIC DNA]</scope>
    <source>
        <strain evidence="8 9">NB23SCDHY001</strain>
    </source>
</reference>
<dbReference type="GeneID" id="97219201"/>
<dbReference type="RefSeq" id="WP_408788134.1">
    <property type="nucleotide sequence ID" value="NZ_JBGXBU010000001.1"/>
</dbReference>
<gene>
    <name evidence="8" type="ORF">ACEUDJ_03840</name>
</gene>
<evidence type="ECO:0000259" key="7">
    <source>
        <dbReference type="Pfam" id="PF04357"/>
    </source>
</evidence>
<comment type="subcellular location">
    <subcellularLocation>
        <location evidence="1">Membrane</location>
        <topology evidence="1">Single-pass membrane protein</topology>
    </subcellularLocation>
</comment>
<evidence type="ECO:0000313" key="9">
    <source>
        <dbReference type="Proteomes" id="UP001630969"/>
    </source>
</evidence>
<evidence type="ECO:0000256" key="5">
    <source>
        <dbReference type="SAM" id="MobiDB-lite"/>
    </source>
</evidence>
<feature type="region of interest" description="Disordered" evidence="5">
    <location>
        <begin position="182"/>
        <end position="207"/>
    </location>
</feature>
<proteinExistence type="predicted"/>